<protein>
    <submittedName>
        <fullName evidence="1">Uncharacterized protein</fullName>
    </submittedName>
</protein>
<dbReference type="Proteomes" id="UP000539175">
    <property type="component" value="Unassembled WGS sequence"/>
</dbReference>
<dbReference type="EMBL" id="JACIIZ010000023">
    <property type="protein sequence ID" value="MBB6255030.1"/>
    <property type="molecule type" value="Genomic_DNA"/>
</dbReference>
<reference evidence="1 2" key="1">
    <citation type="submission" date="2020-08" db="EMBL/GenBank/DDBJ databases">
        <title>Genomic Encyclopedia of Type Strains, Phase IV (KMG-IV): sequencing the most valuable type-strain genomes for metagenomic binning, comparative biology and taxonomic classification.</title>
        <authorList>
            <person name="Goeker M."/>
        </authorList>
    </citation>
    <scope>NUCLEOTIDE SEQUENCE [LARGE SCALE GENOMIC DNA]</scope>
    <source>
        <strain evidence="1 2">DSM 22198</strain>
    </source>
</reference>
<gene>
    <name evidence="1" type="ORF">FHS74_005626</name>
</gene>
<keyword evidence="2" id="KW-1185">Reference proteome</keyword>
<dbReference type="AlphaFoldDB" id="A0A7X0EGJ2"/>
<sequence>MTHASPVTIEATPEDLRSLSSTLTGFSLDKEDRSGPNLVWLLRGELPPLLVTSVELGIVFQFDVATLALRTAERFRAEAEAFWHQVAPILEELKVLGISAPDFGGLSAELEPGPSRPWPFARWHVDVLWLRECTISADRMPAGWWDNPNRGFGAVPPGADHTCLVAKGLLFTGDDGGRFLISQGKMPTYLLVTQDPAKIDAALIGTLAMDIDRYLDGPPPAV</sequence>
<evidence type="ECO:0000313" key="1">
    <source>
        <dbReference type="EMBL" id="MBB6255030.1"/>
    </source>
</evidence>
<name>A0A7X0EGJ2_9PROT</name>
<comment type="caution">
    <text evidence="1">The sequence shown here is derived from an EMBL/GenBank/DDBJ whole genome shotgun (WGS) entry which is preliminary data.</text>
</comment>
<evidence type="ECO:0000313" key="2">
    <source>
        <dbReference type="Proteomes" id="UP000539175"/>
    </source>
</evidence>
<proteinExistence type="predicted"/>
<dbReference type="RefSeq" id="WP_184807550.1">
    <property type="nucleotide sequence ID" value="NZ_JACIIZ010000023.1"/>
</dbReference>
<accession>A0A7X0EGJ2</accession>
<organism evidence="1 2">
    <name type="scientific">Nitrospirillum iridis</name>
    <dbReference type="NCBI Taxonomy" id="765888"/>
    <lineage>
        <taxon>Bacteria</taxon>
        <taxon>Pseudomonadati</taxon>
        <taxon>Pseudomonadota</taxon>
        <taxon>Alphaproteobacteria</taxon>
        <taxon>Rhodospirillales</taxon>
        <taxon>Azospirillaceae</taxon>
        <taxon>Nitrospirillum</taxon>
    </lineage>
</organism>